<dbReference type="Proteomes" id="UP000823824">
    <property type="component" value="Unassembled WGS sequence"/>
</dbReference>
<reference evidence="3" key="2">
    <citation type="submission" date="2021-04" db="EMBL/GenBank/DDBJ databases">
        <authorList>
            <person name="Gilroy R."/>
        </authorList>
    </citation>
    <scope>NUCLEOTIDE SEQUENCE</scope>
    <source>
        <strain evidence="3">ChiBcec18-1249</strain>
    </source>
</reference>
<dbReference type="AlphaFoldDB" id="A0A9D2LI49"/>
<gene>
    <name evidence="3" type="ORF">H9787_04450</name>
</gene>
<evidence type="ECO:0000259" key="2">
    <source>
        <dbReference type="Pfam" id="PF07670"/>
    </source>
</evidence>
<protein>
    <submittedName>
        <fullName evidence="3">Sporulation protein</fullName>
    </submittedName>
</protein>
<evidence type="ECO:0000256" key="1">
    <source>
        <dbReference type="SAM" id="Phobius"/>
    </source>
</evidence>
<feature type="transmembrane region" description="Helical" evidence="1">
    <location>
        <begin position="45"/>
        <end position="69"/>
    </location>
</feature>
<dbReference type="Pfam" id="PF07670">
    <property type="entry name" value="Gate"/>
    <property type="match status" value="1"/>
</dbReference>
<feature type="transmembrane region" description="Helical" evidence="1">
    <location>
        <begin position="283"/>
        <end position="305"/>
    </location>
</feature>
<feature type="transmembrane region" description="Helical" evidence="1">
    <location>
        <begin position="247"/>
        <end position="271"/>
    </location>
</feature>
<feature type="transmembrane region" description="Helical" evidence="1">
    <location>
        <begin position="76"/>
        <end position="97"/>
    </location>
</feature>
<proteinExistence type="predicted"/>
<dbReference type="InterPro" id="IPR011642">
    <property type="entry name" value="Gate_dom"/>
</dbReference>
<feature type="domain" description="Nucleoside transporter/FeoB GTPase Gate" evidence="2">
    <location>
        <begin position="40"/>
        <end position="137"/>
    </location>
</feature>
<reference evidence="3" key="1">
    <citation type="journal article" date="2021" name="PeerJ">
        <title>Extensive microbial diversity within the chicken gut microbiome revealed by metagenomics and culture.</title>
        <authorList>
            <person name="Gilroy R."/>
            <person name="Ravi A."/>
            <person name="Getino M."/>
            <person name="Pursley I."/>
            <person name="Horton D.L."/>
            <person name="Alikhan N.F."/>
            <person name="Baker D."/>
            <person name="Gharbi K."/>
            <person name="Hall N."/>
            <person name="Watson M."/>
            <person name="Adriaenssens E.M."/>
            <person name="Foster-Nyarko E."/>
            <person name="Jarju S."/>
            <person name="Secka A."/>
            <person name="Antonio M."/>
            <person name="Oren A."/>
            <person name="Chaudhuri R.R."/>
            <person name="La Ragione R."/>
            <person name="Hildebrand F."/>
            <person name="Pallen M.J."/>
        </authorList>
    </citation>
    <scope>NUCLEOTIDE SEQUENCE</scope>
    <source>
        <strain evidence="3">ChiBcec18-1249</strain>
    </source>
</reference>
<feature type="transmembrane region" description="Helical" evidence="1">
    <location>
        <begin position="185"/>
        <end position="216"/>
    </location>
</feature>
<keyword evidence="1" id="KW-1133">Transmembrane helix</keyword>
<evidence type="ECO:0000313" key="3">
    <source>
        <dbReference type="EMBL" id="HJB12941.1"/>
    </source>
</evidence>
<comment type="caution">
    <text evidence="3">The sequence shown here is derived from an EMBL/GenBank/DDBJ whole genome shotgun (WGS) entry which is preliminary data.</text>
</comment>
<name>A0A9D2LI49_9FIRM</name>
<keyword evidence="1" id="KW-0812">Transmembrane</keyword>
<evidence type="ECO:0000313" key="4">
    <source>
        <dbReference type="Proteomes" id="UP000823824"/>
    </source>
</evidence>
<sequence length="306" mass="31866">MRIRWRILACLCLGGLLVWFLADAGAVRAVMQEGLSLCVRSVIPSLFPFMVVTSVLLSLGFGELAAPWLAGLMEPLFRVPGAGSAALLLGLIGGYPIGAQTAAQLYRGGLATREEAERLLVFCNNSNPVFLISVLGAGVFGSVRTGVWLWLIHVLSALLTGLVFRGTGADARSSRAARRPAFRAVGLVPAFVGAVRSSVSGMLSVCGFVLFFYVLAHPLAALGGRLGPCLVGITELFSLTPLLTADAFGFILAAGAAGWGGISVLCQTLAVLEGSGLRLRNCLLGKAVQCAFSLLLAMLLAGYVLG</sequence>
<dbReference type="EMBL" id="DWZJ01000033">
    <property type="protein sequence ID" value="HJB12941.1"/>
    <property type="molecule type" value="Genomic_DNA"/>
</dbReference>
<keyword evidence="1" id="KW-0472">Membrane</keyword>
<organism evidence="3 4">
    <name type="scientific">Candidatus Oscillibacter excrementigallinarum</name>
    <dbReference type="NCBI Taxonomy" id="2838716"/>
    <lineage>
        <taxon>Bacteria</taxon>
        <taxon>Bacillati</taxon>
        <taxon>Bacillota</taxon>
        <taxon>Clostridia</taxon>
        <taxon>Eubacteriales</taxon>
        <taxon>Oscillospiraceae</taxon>
        <taxon>Oscillibacter</taxon>
    </lineage>
</organism>
<accession>A0A9D2LI49</accession>
<feature type="transmembrane region" description="Helical" evidence="1">
    <location>
        <begin position="147"/>
        <end position="164"/>
    </location>
</feature>